<feature type="region of interest" description="Disordered" evidence="7">
    <location>
        <begin position="23"/>
        <end position="79"/>
    </location>
</feature>
<dbReference type="EnsemblMetazoa" id="G12721.15">
    <property type="protein sequence ID" value="G12721.15:cds"/>
    <property type="gene ID" value="G12721"/>
</dbReference>
<keyword evidence="4" id="KW-0238">DNA-binding</keyword>
<keyword evidence="3" id="KW-0805">Transcription regulation</keyword>
<dbReference type="GO" id="GO:0060261">
    <property type="term" value="P:positive regulation of transcription initiation by RNA polymerase II"/>
    <property type="evidence" value="ECO:0007669"/>
    <property type="project" value="InterPro"/>
</dbReference>
<dbReference type="InterPro" id="IPR003173">
    <property type="entry name" value="PC4_C"/>
</dbReference>
<comment type="similarity">
    <text evidence="2">Belongs to the transcriptional coactivator PC4 family.</text>
</comment>
<dbReference type="KEGG" id="crg:105338280"/>
<dbReference type="GO" id="GO:0003713">
    <property type="term" value="F:transcription coactivator activity"/>
    <property type="evidence" value="ECO:0007669"/>
    <property type="project" value="InterPro"/>
</dbReference>
<dbReference type="AlphaFoldDB" id="A0A8W8I7G9"/>
<dbReference type="OrthoDB" id="2505440at2759"/>
<feature type="compositionally biased region" description="Basic and acidic residues" evidence="7">
    <location>
        <begin position="46"/>
        <end position="65"/>
    </location>
</feature>
<evidence type="ECO:0000256" key="4">
    <source>
        <dbReference type="ARBA" id="ARBA00023125"/>
    </source>
</evidence>
<dbReference type="GeneID" id="105338280"/>
<dbReference type="PANTHER" id="PTHR13215">
    <property type="entry name" value="RNA POLYMERASE II TRANSCRIPTIONAL COACTIVATOR"/>
    <property type="match status" value="1"/>
</dbReference>
<evidence type="ECO:0000259" key="8">
    <source>
        <dbReference type="Pfam" id="PF02229"/>
    </source>
</evidence>
<sequence>MVDKSVTLNYVFNKSCLQMPKSKEFISSSESDSDSDQPKQKKKKVEKKEKKEKKEIKKEVKKAEKSSSSTKGPGGEHMFQLSTMRFATVSEFRGRVMVGIREYYDAGGELKPGKKGISLTLEQWTSLKEQMDEIDEAVKELS</sequence>
<dbReference type="SUPFAM" id="SSF54447">
    <property type="entry name" value="ssDNA-binding transcriptional regulator domain"/>
    <property type="match status" value="1"/>
</dbReference>
<keyword evidence="10" id="KW-1185">Reference proteome</keyword>
<organism evidence="9 10">
    <name type="scientific">Magallana gigas</name>
    <name type="common">Pacific oyster</name>
    <name type="synonym">Crassostrea gigas</name>
    <dbReference type="NCBI Taxonomy" id="29159"/>
    <lineage>
        <taxon>Eukaryota</taxon>
        <taxon>Metazoa</taxon>
        <taxon>Spiralia</taxon>
        <taxon>Lophotrochozoa</taxon>
        <taxon>Mollusca</taxon>
        <taxon>Bivalvia</taxon>
        <taxon>Autobranchia</taxon>
        <taxon>Pteriomorphia</taxon>
        <taxon>Ostreida</taxon>
        <taxon>Ostreoidea</taxon>
        <taxon>Ostreidae</taxon>
        <taxon>Magallana</taxon>
    </lineage>
</organism>
<evidence type="ECO:0000256" key="5">
    <source>
        <dbReference type="ARBA" id="ARBA00023163"/>
    </source>
</evidence>
<dbReference type="GO" id="GO:0005634">
    <property type="term" value="C:nucleus"/>
    <property type="evidence" value="ECO:0007669"/>
    <property type="project" value="UniProtKB-SubCell"/>
</dbReference>
<evidence type="ECO:0000256" key="3">
    <source>
        <dbReference type="ARBA" id="ARBA00023015"/>
    </source>
</evidence>
<evidence type="ECO:0000256" key="1">
    <source>
        <dbReference type="ARBA" id="ARBA00004123"/>
    </source>
</evidence>
<dbReference type="InterPro" id="IPR045125">
    <property type="entry name" value="Sub1/Tcp4-like"/>
</dbReference>
<dbReference type="InterPro" id="IPR009044">
    <property type="entry name" value="ssDNA-bd_transcriptional_reg"/>
</dbReference>
<dbReference type="Gene3D" id="2.30.31.10">
    <property type="entry name" value="Transcriptional Coactivator Pc4, Chain A"/>
    <property type="match status" value="1"/>
</dbReference>
<comment type="subcellular location">
    <subcellularLocation>
        <location evidence="1">Nucleus</location>
    </subcellularLocation>
</comment>
<evidence type="ECO:0000256" key="2">
    <source>
        <dbReference type="ARBA" id="ARBA00009001"/>
    </source>
</evidence>
<evidence type="ECO:0000256" key="7">
    <source>
        <dbReference type="SAM" id="MobiDB-lite"/>
    </source>
</evidence>
<evidence type="ECO:0000313" key="10">
    <source>
        <dbReference type="Proteomes" id="UP000005408"/>
    </source>
</evidence>
<keyword evidence="5" id="KW-0804">Transcription</keyword>
<accession>A0A8W8I7G9</accession>
<name>A0A8W8I7G9_MAGGI</name>
<reference evidence="9" key="1">
    <citation type="submission" date="2022-08" db="UniProtKB">
        <authorList>
            <consortium name="EnsemblMetazoa"/>
        </authorList>
    </citation>
    <scope>IDENTIFICATION</scope>
    <source>
        <strain evidence="9">05x7-T-G4-1.051#20</strain>
    </source>
</reference>
<dbReference type="OMA" id="VTINEFR"/>
<proteinExistence type="inferred from homology"/>
<keyword evidence="6" id="KW-0539">Nucleus</keyword>
<dbReference type="Proteomes" id="UP000005408">
    <property type="component" value="Unassembled WGS sequence"/>
</dbReference>
<feature type="domain" description="Transcriptional coactivator p15 (PC4) C-terminal" evidence="8">
    <location>
        <begin position="79"/>
        <end position="129"/>
    </location>
</feature>
<dbReference type="RefSeq" id="XP_011441624.2">
    <property type="nucleotide sequence ID" value="XM_011443322.4"/>
</dbReference>
<protein>
    <recommendedName>
        <fullName evidence="8">Transcriptional coactivator p15 (PC4) C-terminal domain-containing protein</fullName>
    </recommendedName>
</protein>
<dbReference type="GO" id="GO:0003677">
    <property type="term" value="F:DNA binding"/>
    <property type="evidence" value="ECO:0007669"/>
    <property type="project" value="UniProtKB-KW"/>
</dbReference>
<evidence type="ECO:0000313" key="9">
    <source>
        <dbReference type="EnsemblMetazoa" id="G12721.15:cds"/>
    </source>
</evidence>
<evidence type="ECO:0000256" key="6">
    <source>
        <dbReference type="ARBA" id="ARBA00023242"/>
    </source>
</evidence>
<dbReference type="Pfam" id="PF02229">
    <property type="entry name" value="PC4"/>
    <property type="match status" value="1"/>
</dbReference>